<dbReference type="EMBL" id="CAXKWB010002602">
    <property type="protein sequence ID" value="CAL4067257.1"/>
    <property type="molecule type" value="Genomic_DNA"/>
</dbReference>
<evidence type="ECO:0000313" key="3">
    <source>
        <dbReference type="Proteomes" id="UP001497623"/>
    </source>
</evidence>
<evidence type="ECO:0000313" key="2">
    <source>
        <dbReference type="EMBL" id="CAL4067257.1"/>
    </source>
</evidence>
<dbReference type="Proteomes" id="UP001497623">
    <property type="component" value="Unassembled WGS sequence"/>
</dbReference>
<gene>
    <name evidence="2" type="ORF">MNOR_LOCUS6333</name>
</gene>
<dbReference type="InterPro" id="IPR001846">
    <property type="entry name" value="VWF_type-D"/>
</dbReference>
<evidence type="ECO:0000259" key="1">
    <source>
        <dbReference type="PROSITE" id="PS51233"/>
    </source>
</evidence>
<dbReference type="Pfam" id="PF00094">
    <property type="entry name" value="VWD"/>
    <property type="match status" value="1"/>
</dbReference>
<dbReference type="PROSITE" id="PS51233">
    <property type="entry name" value="VWFD"/>
    <property type="match status" value="1"/>
</dbReference>
<dbReference type="PANTHER" id="PTHR37860">
    <property type="entry name" value="AGAP008810-PA"/>
    <property type="match status" value="1"/>
</dbReference>
<reference evidence="2 3" key="1">
    <citation type="submission" date="2024-05" db="EMBL/GenBank/DDBJ databases">
        <authorList>
            <person name="Wallberg A."/>
        </authorList>
    </citation>
    <scope>NUCLEOTIDE SEQUENCE [LARGE SCALE GENOMIC DNA]</scope>
</reference>
<proteinExistence type="predicted"/>
<organism evidence="2 3">
    <name type="scientific">Meganyctiphanes norvegica</name>
    <name type="common">Northern krill</name>
    <name type="synonym">Thysanopoda norvegica</name>
    <dbReference type="NCBI Taxonomy" id="48144"/>
    <lineage>
        <taxon>Eukaryota</taxon>
        <taxon>Metazoa</taxon>
        <taxon>Ecdysozoa</taxon>
        <taxon>Arthropoda</taxon>
        <taxon>Crustacea</taxon>
        <taxon>Multicrustacea</taxon>
        <taxon>Malacostraca</taxon>
        <taxon>Eumalacostraca</taxon>
        <taxon>Eucarida</taxon>
        <taxon>Euphausiacea</taxon>
        <taxon>Euphausiidae</taxon>
        <taxon>Meganyctiphanes</taxon>
    </lineage>
</organism>
<sequence length="836" mass="96502">MFEFIQYDNMYNTGAKMFDDIKKWIDYAKNVLQTGFTNLMKEVEKAPLYGKFGTFIETIQEPLGYLYNIIEWMNSQWQNWEIDFQRTYTFGEFLNISISSQIINGRFNYSVQIGESIDFFMGITNETCGYESCNTTYMIYFKENIYNNELINIAIEEEMFAIDPIEPILEIMHELGILEISPSQGRIVYNQPLPFQWDNFLQQPQIGLISSYDEETSFNTTYEFTAYQNPLLWQPLRRTATIAGQHITTFDQRHYEFLGSCSYLLAYKFDDPSSYISGDYRIDENGLIILDSVKVVAKDYDYIMIYSNGIIEKNFDSNEGEIDFYQRNNRIVVRVFELLDIEFDIGMKVWTFTASPKYFGRLNGLLGNFNNEPLDDFQDIHGTIYKDAASFAASWSLSEDEPCYMANQAIQIKPQEYKYNSLKLNYDVKEATKYSKEWSGYDECSYLFKNKDSPFSICFDHIAPLPYFWNCLNDMNTPDFGTDNRTSVCDAVNTYSVHCRFKGIVVGLEKCNPTEGVYEAGTCIAPSGEVVPHGWNEHLHPSEEKKKFADLAIVIERASCIKNLNLNQLLENIKKSMKQKGIEDVHYHLTIVRKSKHVLSQNYMDESQLSKSLEKVKLDGSKSDDGGVKAMIDTLQNIRWRPGVSHNMLMISCLACDPRTEIADTLADELNKHQVKLHLLTRIKPVIKGANPMRAKAISSKIFGFDNEFVYTASDYNNLQGNTDQWRMLEAPNEYCISAAKETGGSVFSRDRWNPKKNVQAKKFLRILSQRISYSANIPDCEICECNAKNQKNTDVSCYSCESRSKDDKSLKPKVDAKIKNRGGWNLEFFIKAMFF</sequence>
<dbReference type="PANTHER" id="PTHR37860:SF1">
    <property type="match status" value="1"/>
</dbReference>
<accession>A0AAV2Q1C4</accession>
<feature type="non-terminal residue" evidence="2">
    <location>
        <position position="836"/>
    </location>
</feature>
<dbReference type="Pfam" id="PF08742">
    <property type="entry name" value="C8"/>
    <property type="match status" value="1"/>
</dbReference>
<dbReference type="SMART" id="SM00216">
    <property type="entry name" value="VWD"/>
    <property type="match status" value="1"/>
</dbReference>
<dbReference type="InterPro" id="IPR014853">
    <property type="entry name" value="VWF/SSPO/ZAN-like_Cys-rich_dom"/>
</dbReference>
<name>A0AAV2Q1C4_MEGNR</name>
<keyword evidence="3" id="KW-1185">Reference proteome</keyword>
<protein>
    <recommendedName>
        <fullName evidence="1">VWFD domain-containing protein</fullName>
    </recommendedName>
</protein>
<comment type="caution">
    <text evidence="2">The sequence shown here is derived from an EMBL/GenBank/DDBJ whole genome shotgun (WGS) entry which is preliminary data.</text>
</comment>
<dbReference type="AlphaFoldDB" id="A0AAV2Q1C4"/>
<feature type="domain" description="VWFD" evidence="1">
    <location>
        <begin position="237"/>
        <end position="404"/>
    </location>
</feature>